<feature type="transmembrane region" description="Helical" evidence="1">
    <location>
        <begin position="187"/>
        <end position="207"/>
    </location>
</feature>
<keyword evidence="4" id="KW-1185">Reference proteome</keyword>
<dbReference type="InterPro" id="IPR045340">
    <property type="entry name" value="DUF6533"/>
</dbReference>
<comment type="caution">
    <text evidence="3">The sequence shown here is derived from an EMBL/GenBank/DDBJ whole genome shotgun (WGS) entry which is preliminary data.</text>
</comment>
<feature type="transmembrane region" description="Helical" evidence="1">
    <location>
        <begin position="13"/>
        <end position="33"/>
    </location>
</feature>
<keyword evidence="1" id="KW-0812">Transmembrane</keyword>
<keyword evidence="1" id="KW-1133">Transmembrane helix</keyword>
<organism evidence="3 4">
    <name type="scientific">Cyclocybe aegerita</name>
    <name type="common">Black poplar mushroom</name>
    <name type="synonym">Agrocybe aegerita</name>
    <dbReference type="NCBI Taxonomy" id="1973307"/>
    <lineage>
        <taxon>Eukaryota</taxon>
        <taxon>Fungi</taxon>
        <taxon>Dikarya</taxon>
        <taxon>Basidiomycota</taxon>
        <taxon>Agaricomycotina</taxon>
        <taxon>Agaricomycetes</taxon>
        <taxon>Agaricomycetidae</taxon>
        <taxon>Agaricales</taxon>
        <taxon>Agaricineae</taxon>
        <taxon>Bolbitiaceae</taxon>
        <taxon>Cyclocybe</taxon>
    </lineage>
</organism>
<proteinExistence type="predicted"/>
<dbReference type="AlphaFoldDB" id="A0A8S0WGW9"/>
<gene>
    <name evidence="3" type="ORF">AAE3_LOCUS11437</name>
</gene>
<evidence type="ECO:0000313" key="4">
    <source>
        <dbReference type="Proteomes" id="UP000467700"/>
    </source>
</evidence>
<sequence length="338" mass="38007">MSPVTNNEEFAELALHLAAGKYFQLAAFVMLIYDHLLTFADEVERIWKPDFSGATVLFLINRYLTPIQFIIIVTAFQHPGWVDEVRPSLSSVRLLANETPHVSGVCDKFVAFEGSSTVALLAICEIIMILRVYALYGRSWVILLCLSMMWVLQVILSSIGMTTGFAVPLPPGLVGCIFTGTSALFPAVWVTPLATDFCIFILTVLRMRTHFRAARNTPTLQLILRDGVLYFLVILIANLLNTFFFFFSEPDMKAIGASFSQLITSTMISRLVLNLRSIPSQRRSTARESEHMTEEGPPLTTFMTRTVTHLAEDLEWYNNGSEIPLTDLEKRTSTTELY</sequence>
<reference evidence="3 4" key="1">
    <citation type="submission" date="2020-01" db="EMBL/GenBank/DDBJ databases">
        <authorList>
            <person name="Gupta K D."/>
        </authorList>
    </citation>
    <scope>NUCLEOTIDE SEQUENCE [LARGE SCALE GENOMIC DNA]</scope>
</reference>
<dbReference type="Proteomes" id="UP000467700">
    <property type="component" value="Unassembled WGS sequence"/>
</dbReference>
<evidence type="ECO:0000259" key="2">
    <source>
        <dbReference type="Pfam" id="PF20151"/>
    </source>
</evidence>
<dbReference type="Pfam" id="PF20151">
    <property type="entry name" value="DUF6533"/>
    <property type="match status" value="1"/>
</dbReference>
<feature type="transmembrane region" description="Helical" evidence="1">
    <location>
        <begin position="141"/>
        <end position="167"/>
    </location>
</feature>
<feature type="transmembrane region" description="Helical" evidence="1">
    <location>
        <begin position="54"/>
        <end position="76"/>
    </location>
</feature>
<keyword evidence="1" id="KW-0472">Membrane</keyword>
<feature type="domain" description="DUF6533" evidence="2">
    <location>
        <begin position="22"/>
        <end position="67"/>
    </location>
</feature>
<feature type="transmembrane region" description="Helical" evidence="1">
    <location>
        <begin position="117"/>
        <end position="134"/>
    </location>
</feature>
<name>A0A8S0WGW9_CYCAE</name>
<accession>A0A8S0WGW9</accession>
<protein>
    <recommendedName>
        <fullName evidence="2">DUF6533 domain-containing protein</fullName>
    </recommendedName>
</protein>
<evidence type="ECO:0000313" key="3">
    <source>
        <dbReference type="EMBL" id="CAA7269180.1"/>
    </source>
</evidence>
<evidence type="ECO:0000256" key="1">
    <source>
        <dbReference type="SAM" id="Phobius"/>
    </source>
</evidence>
<dbReference type="OrthoDB" id="3242376at2759"/>
<dbReference type="EMBL" id="CACVBS010000075">
    <property type="protein sequence ID" value="CAA7269180.1"/>
    <property type="molecule type" value="Genomic_DNA"/>
</dbReference>
<feature type="transmembrane region" description="Helical" evidence="1">
    <location>
        <begin position="228"/>
        <end position="248"/>
    </location>
</feature>